<gene>
    <name evidence="1" type="ORF">EV03_1395</name>
</gene>
<accession>A0A0A2C6C9</accession>
<comment type="caution">
    <text evidence="1">The sequence shown here is derived from an EMBL/GenBank/DDBJ whole genome shotgun (WGS) entry which is preliminary data.</text>
</comment>
<protein>
    <submittedName>
        <fullName evidence="1">Uncharacterized protein</fullName>
    </submittedName>
</protein>
<name>A0A0A2C6C9_PROMR</name>
<proteinExistence type="predicted"/>
<dbReference type="Proteomes" id="UP000030392">
    <property type="component" value="Unassembled WGS sequence"/>
</dbReference>
<dbReference type="EMBL" id="JNAX01000013">
    <property type="protein sequence ID" value="KGG20194.1"/>
    <property type="molecule type" value="Genomic_DNA"/>
</dbReference>
<evidence type="ECO:0000313" key="1">
    <source>
        <dbReference type="EMBL" id="KGG20194.1"/>
    </source>
</evidence>
<reference evidence="2" key="1">
    <citation type="journal article" date="2014" name="Sci. Data">
        <title>Genomes of diverse isolates of the marine cyanobacterium Prochlorococcus.</title>
        <authorList>
            <person name="Biller S."/>
            <person name="Berube P."/>
            <person name="Thompson J."/>
            <person name="Kelly L."/>
            <person name="Roggensack S."/>
            <person name="Awad L."/>
            <person name="Roache-Johnson K."/>
            <person name="Ding H."/>
            <person name="Giovannoni S.J."/>
            <person name="Moore L.R."/>
            <person name="Chisholm S.W."/>
        </authorList>
    </citation>
    <scope>NUCLEOTIDE SEQUENCE [LARGE SCALE GENOMIC DNA]</scope>
    <source>
        <strain evidence="2">PAC1</strain>
    </source>
</reference>
<sequence>MTAHSKNIKENIHIQANTKIKATSKAARRYALYFSKFTIKIICCNGGDSF</sequence>
<dbReference type="AlphaFoldDB" id="A0A0A2C6C9"/>
<organism evidence="1 2">
    <name type="scientific">Prochlorococcus marinus str. PAC1</name>
    <dbReference type="NCBI Taxonomy" id="59924"/>
    <lineage>
        <taxon>Bacteria</taxon>
        <taxon>Bacillati</taxon>
        <taxon>Cyanobacteriota</taxon>
        <taxon>Cyanophyceae</taxon>
        <taxon>Synechococcales</taxon>
        <taxon>Prochlorococcaceae</taxon>
        <taxon>Prochlorococcus</taxon>
    </lineage>
</organism>
<evidence type="ECO:0000313" key="2">
    <source>
        <dbReference type="Proteomes" id="UP000030392"/>
    </source>
</evidence>